<evidence type="ECO:0000313" key="6">
    <source>
        <dbReference type="EMBL" id="WHF37879.1"/>
    </source>
</evidence>
<dbReference type="EMBL" id="CP124841">
    <property type="protein sequence ID" value="WHF37879.1"/>
    <property type="molecule type" value="Genomic_DNA"/>
</dbReference>
<evidence type="ECO:0000256" key="5">
    <source>
        <dbReference type="ARBA" id="ARBA00093797"/>
    </source>
</evidence>
<dbReference type="Pfam" id="PF05400">
    <property type="entry name" value="FliT"/>
    <property type="match status" value="1"/>
</dbReference>
<name>A0AAX3VWJ0_AERSA</name>
<evidence type="ECO:0000256" key="1">
    <source>
        <dbReference type="ARBA" id="ARBA00004514"/>
    </source>
</evidence>
<organism evidence="6 7">
    <name type="scientific">Aeromonas salmonicida</name>
    <dbReference type="NCBI Taxonomy" id="645"/>
    <lineage>
        <taxon>Bacteria</taxon>
        <taxon>Pseudomonadati</taxon>
        <taxon>Pseudomonadota</taxon>
        <taxon>Gammaproteobacteria</taxon>
        <taxon>Aeromonadales</taxon>
        <taxon>Aeromonadaceae</taxon>
        <taxon>Aeromonas</taxon>
    </lineage>
</organism>
<keyword evidence="2" id="KW-0963">Cytoplasm</keyword>
<protein>
    <recommendedName>
        <fullName evidence="5">Flagellar protein FliT</fullName>
    </recommendedName>
</protein>
<sequence>MSDAQHLLHLSKLLEAAIKSQDLQSAHELVDQRLVLLDGIYHSERYSQELVNAANVILENEQILKKIILDEKNEIKKKLLSVIASDKASQLYKSHSKK</sequence>
<evidence type="ECO:0000256" key="2">
    <source>
        <dbReference type="ARBA" id="ARBA00022490"/>
    </source>
</evidence>
<evidence type="ECO:0000256" key="4">
    <source>
        <dbReference type="ARBA" id="ARBA00023186"/>
    </source>
</evidence>
<evidence type="ECO:0000313" key="7">
    <source>
        <dbReference type="Proteomes" id="UP001239426"/>
    </source>
</evidence>
<dbReference type="RefSeq" id="WP_125600745.1">
    <property type="nucleotide sequence ID" value="NZ_CAWOII010000019.1"/>
</dbReference>
<dbReference type="Proteomes" id="UP001239426">
    <property type="component" value="Chromosome"/>
</dbReference>
<keyword evidence="3" id="KW-1005">Bacterial flagellum biogenesis</keyword>
<proteinExistence type="predicted"/>
<evidence type="ECO:0000256" key="3">
    <source>
        <dbReference type="ARBA" id="ARBA00022795"/>
    </source>
</evidence>
<dbReference type="AlphaFoldDB" id="A0AAX3VWJ0"/>
<accession>A0AAX3VWJ0</accession>
<dbReference type="InterPro" id="IPR008622">
    <property type="entry name" value="FliT"/>
</dbReference>
<reference evidence="6" key="1">
    <citation type="submission" date="2023-05" db="EMBL/GenBank/DDBJ databases">
        <title>Aeromonas salmonicida 57, complete genome.</title>
        <authorList>
            <person name="Shao L."/>
        </authorList>
    </citation>
    <scope>NUCLEOTIDE SEQUENCE</scope>
    <source>
        <strain evidence="6">57</strain>
    </source>
</reference>
<gene>
    <name evidence="6" type="ORF">QLQ87_05895</name>
</gene>
<comment type="subcellular location">
    <subcellularLocation>
        <location evidence="1">Cytoplasm</location>
        <location evidence="1">Cytosol</location>
    </subcellularLocation>
</comment>
<keyword evidence="4" id="KW-0143">Chaperone</keyword>